<keyword evidence="3" id="KW-0547">Nucleotide-binding</keyword>
<accession>A0A814KUI9</accession>
<comment type="subcellular location">
    <subcellularLocation>
        <location evidence="1">Membrane</location>
        <topology evidence="1">Multi-pass membrane protein</topology>
    </subcellularLocation>
</comment>
<gene>
    <name evidence="5" type="ORF">GPM918_LOCUS16462</name>
    <name evidence="6" type="ORF">SRO942_LOCUS16462</name>
</gene>
<dbReference type="PANTHER" id="PTHR24223">
    <property type="entry name" value="ATP-BINDING CASSETTE SUB-FAMILY C"/>
    <property type="match status" value="1"/>
</dbReference>
<dbReference type="GO" id="GO:0005524">
    <property type="term" value="F:ATP binding"/>
    <property type="evidence" value="ECO:0007669"/>
    <property type="project" value="UniProtKB-KW"/>
</dbReference>
<proteinExistence type="inferred from homology"/>
<dbReference type="Gene3D" id="3.40.50.300">
    <property type="entry name" value="P-loop containing nucleotide triphosphate hydrolases"/>
    <property type="match status" value="1"/>
</dbReference>
<comment type="similarity">
    <text evidence="2">Belongs to the ABC transporter superfamily. ABCC family. Conjugate transporter (TC 3.A.1.208) subfamily.</text>
</comment>
<dbReference type="Proteomes" id="UP000681722">
    <property type="component" value="Unassembled WGS sequence"/>
</dbReference>
<evidence type="ECO:0000256" key="4">
    <source>
        <dbReference type="ARBA" id="ARBA00022840"/>
    </source>
</evidence>
<evidence type="ECO:0000256" key="3">
    <source>
        <dbReference type="ARBA" id="ARBA00022741"/>
    </source>
</evidence>
<keyword evidence="7" id="KW-1185">Reference proteome</keyword>
<dbReference type="OrthoDB" id="6500128at2759"/>
<dbReference type="PANTHER" id="PTHR24223:SF456">
    <property type="entry name" value="MULTIDRUG RESISTANCE-ASSOCIATED PROTEIN LETHAL(2)03659"/>
    <property type="match status" value="1"/>
</dbReference>
<dbReference type="SUPFAM" id="SSF52540">
    <property type="entry name" value="P-loop containing nucleoside triphosphate hydrolases"/>
    <property type="match status" value="1"/>
</dbReference>
<name>A0A814KUI9_9BILA</name>
<protein>
    <recommendedName>
        <fullName evidence="8">ABC transporter domain-containing protein</fullName>
    </recommendedName>
</protein>
<dbReference type="Proteomes" id="UP000663829">
    <property type="component" value="Unassembled WGS sequence"/>
</dbReference>
<evidence type="ECO:0000256" key="1">
    <source>
        <dbReference type="ARBA" id="ARBA00004141"/>
    </source>
</evidence>
<dbReference type="InterPro" id="IPR050173">
    <property type="entry name" value="ABC_transporter_C-like"/>
</dbReference>
<comment type="caution">
    <text evidence="5">The sequence shown here is derived from an EMBL/GenBank/DDBJ whole genome shotgun (WGS) entry which is preliminary data.</text>
</comment>
<organism evidence="5 7">
    <name type="scientific">Didymodactylos carnosus</name>
    <dbReference type="NCBI Taxonomy" id="1234261"/>
    <lineage>
        <taxon>Eukaryota</taxon>
        <taxon>Metazoa</taxon>
        <taxon>Spiralia</taxon>
        <taxon>Gnathifera</taxon>
        <taxon>Rotifera</taxon>
        <taxon>Eurotatoria</taxon>
        <taxon>Bdelloidea</taxon>
        <taxon>Philodinida</taxon>
        <taxon>Philodinidae</taxon>
        <taxon>Didymodactylos</taxon>
    </lineage>
</organism>
<evidence type="ECO:0008006" key="8">
    <source>
        <dbReference type="Google" id="ProtNLM"/>
    </source>
</evidence>
<dbReference type="GO" id="GO:0042626">
    <property type="term" value="F:ATPase-coupled transmembrane transporter activity"/>
    <property type="evidence" value="ECO:0007669"/>
    <property type="project" value="TreeGrafter"/>
</dbReference>
<dbReference type="GO" id="GO:0016020">
    <property type="term" value="C:membrane"/>
    <property type="evidence" value="ECO:0007669"/>
    <property type="project" value="UniProtKB-SubCell"/>
</dbReference>
<sequence length="232" mass="26154">MSPISIRILRAILTQRNHFIATSISGELDCLSKNTLGTLFLQNDIEICFKDATITVTFSYQGMKSAKKVLVAKVTTTIVLVPTRAILKKSKILVIDEATANVDNATDELIQRSIREKFKDCTVLTIAHRLRTVIDNDQIMVLSNGELIEYDSPYTLLDNPLSYLTDLVKQTSPAECEHLKILARIAYLSMSLQKRQGQINDECIMNDDEEQQIDNETDRLLKDKTSSFNIIA</sequence>
<evidence type="ECO:0000313" key="6">
    <source>
        <dbReference type="EMBL" id="CAF3823756.1"/>
    </source>
</evidence>
<evidence type="ECO:0000313" key="7">
    <source>
        <dbReference type="Proteomes" id="UP000663829"/>
    </source>
</evidence>
<dbReference type="InterPro" id="IPR027417">
    <property type="entry name" value="P-loop_NTPase"/>
</dbReference>
<evidence type="ECO:0000313" key="5">
    <source>
        <dbReference type="EMBL" id="CAF1054589.1"/>
    </source>
</evidence>
<evidence type="ECO:0000256" key="2">
    <source>
        <dbReference type="ARBA" id="ARBA00009726"/>
    </source>
</evidence>
<dbReference type="EMBL" id="CAJNOQ010004331">
    <property type="protein sequence ID" value="CAF1054589.1"/>
    <property type="molecule type" value="Genomic_DNA"/>
</dbReference>
<dbReference type="AlphaFoldDB" id="A0A814KUI9"/>
<dbReference type="EMBL" id="CAJOBC010004331">
    <property type="protein sequence ID" value="CAF3823756.1"/>
    <property type="molecule type" value="Genomic_DNA"/>
</dbReference>
<keyword evidence="4" id="KW-0067">ATP-binding</keyword>
<reference evidence="5" key="1">
    <citation type="submission" date="2021-02" db="EMBL/GenBank/DDBJ databases">
        <authorList>
            <person name="Nowell W R."/>
        </authorList>
    </citation>
    <scope>NUCLEOTIDE SEQUENCE</scope>
</reference>